<evidence type="ECO:0008006" key="4">
    <source>
        <dbReference type="Google" id="ProtNLM"/>
    </source>
</evidence>
<keyword evidence="1" id="KW-0472">Membrane</keyword>
<evidence type="ECO:0000313" key="3">
    <source>
        <dbReference type="Proteomes" id="UP000245506"/>
    </source>
</evidence>
<accession>A0A317C512</accession>
<proteinExistence type="predicted"/>
<dbReference type="RefSeq" id="WP_109825843.1">
    <property type="nucleotide sequence ID" value="NZ_QGKL01000042.1"/>
</dbReference>
<comment type="caution">
    <text evidence="2">The sequence shown here is derived from an EMBL/GenBank/DDBJ whole genome shotgun (WGS) entry which is preliminary data.</text>
</comment>
<sequence>MAFNILFVEDNINKRDDIINYINSLSGLLSNIKSVESIESALDYLERFEVNLLILDLNIPNRDNGNPITDGGITLLNTLDHDTEGEFNRPDTVYAITQHQKLLHEYSGIFKSFNFSINFYSPLHSEWKESLGKHIQWMAGSKKKYNNSSSSSKSVLISVHGIRTDGNWQEKLRTDVIEHHKEKIFYFSYNFGFFDLVRFFLPFTRNKEVNKFSEQIIDLLKDYPNNSVNFIGHSFGTYIIGYFLKSLSSNCSIKVDKVILMSSVLPSDFPWHKIRKKISINNIINECGTKDKILILSHMFIPGAGMAGRVGFKGLAGTDFINRFYDSGHNLYENVDDYFSRIFSPVLIKSEIKPFNSREGSWCPNFINSVISWLSTKNISIIILLIVIFIINKP</sequence>
<dbReference type="AlphaFoldDB" id="A0A317C512"/>
<dbReference type="Proteomes" id="UP000245506">
    <property type="component" value="Unassembled WGS sequence"/>
</dbReference>
<dbReference type="EMBL" id="QGKL01000042">
    <property type="protein sequence ID" value="PWQ93735.1"/>
    <property type="molecule type" value="Genomic_DNA"/>
</dbReference>
<dbReference type="SUPFAM" id="SSF53474">
    <property type="entry name" value="alpha/beta-Hydrolases"/>
    <property type="match status" value="1"/>
</dbReference>
<dbReference type="SUPFAM" id="SSF52172">
    <property type="entry name" value="CheY-like"/>
    <property type="match status" value="1"/>
</dbReference>
<dbReference type="Gene3D" id="3.40.50.1820">
    <property type="entry name" value="alpha/beta hydrolase"/>
    <property type="match status" value="1"/>
</dbReference>
<keyword evidence="1" id="KW-0812">Transmembrane</keyword>
<organism evidence="2 3">
    <name type="scientific">Leucothrix arctica</name>
    <dbReference type="NCBI Taxonomy" id="1481894"/>
    <lineage>
        <taxon>Bacteria</taxon>
        <taxon>Pseudomonadati</taxon>
        <taxon>Pseudomonadota</taxon>
        <taxon>Gammaproteobacteria</taxon>
        <taxon>Thiotrichales</taxon>
        <taxon>Thiotrichaceae</taxon>
        <taxon>Leucothrix</taxon>
    </lineage>
</organism>
<dbReference type="OrthoDB" id="288522at2"/>
<keyword evidence="1" id="KW-1133">Transmembrane helix</keyword>
<name>A0A317C512_9GAMM</name>
<dbReference type="InterPro" id="IPR011006">
    <property type="entry name" value="CheY-like_superfamily"/>
</dbReference>
<protein>
    <recommendedName>
        <fullName evidence="4">Response regulatory domain-containing protein</fullName>
    </recommendedName>
</protein>
<gene>
    <name evidence="2" type="ORF">DKT75_19185</name>
</gene>
<feature type="transmembrane region" description="Helical" evidence="1">
    <location>
        <begin position="370"/>
        <end position="391"/>
    </location>
</feature>
<keyword evidence="3" id="KW-1185">Reference proteome</keyword>
<dbReference type="InterPro" id="IPR029058">
    <property type="entry name" value="AB_hydrolase_fold"/>
</dbReference>
<reference evidence="2 3" key="1">
    <citation type="submission" date="2018-05" db="EMBL/GenBank/DDBJ databases">
        <title>Leucothrix arctica sp. nov., isolated from Arctic seawater.</title>
        <authorList>
            <person name="Choi A."/>
            <person name="Baek K."/>
        </authorList>
    </citation>
    <scope>NUCLEOTIDE SEQUENCE [LARGE SCALE GENOMIC DNA]</scope>
    <source>
        <strain evidence="2 3">IMCC9719</strain>
    </source>
</reference>
<evidence type="ECO:0000256" key="1">
    <source>
        <dbReference type="SAM" id="Phobius"/>
    </source>
</evidence>
<dbReference type="Gene3D" id="3.40.50.2300">
    <property type="match status" value="1"/>
</dbReference>
<evidence type="ECO:0000313" key="2">
    <source>
        <dbReference type="EMBL" id="PWQ93735.1"/>
    </source>
</evidence>